<dbReference type="PANTHER" id="PTHR38589">
    <property type="entry name" value="BLR0621 PROTEIN"/>
    <property type="match status" value="1"/>
</dbReference>
<dbReference type="PANTHER" id="PTHR38589:SF1">
    <property type="entry name" value="BLR0621 PROTEIN"/>
    <property type="match status" value="1"/>
</dbReference>
<proteinExistence type="predicted"/>
<sequence>MLTPPTRFVTLITIATVLGFASCAQANPHGQLSGAQPTASPSLSSLINTTVHVTEPAVRGDRSQELPFPSAPPFDGSRLAECDAHVLGSLVHSEPTANQWIVVLAPSITSTTATVQIATRGADNAWRCSLAPTMARLGRNGIRPLADRRSGDDTTPSGVFGLGVVNSPQGPISFFGNSPDPGARGAYRHIQPDDCYGAEPNTPGYGHWRSDTTTCSGADELLHGVGAAYEHAVLIGANTEPNVSGDSAGEPALASAIFLHRFSYTASGATKATSGCVSIAHQPLLIALRTIDPSLSPRFAIGTAEALTTR</sequence>
<organism evidence="1">
    <name type="scientific">freshwater metagenome</name>
    <dbReference type="NCBI Taxonomy" id="449393"/>
    <lineage>
        <taxon>unclassified sequences</taxon>
        <taxon>metagenomes</taxon>
        <taxon>ecological metagenomes</taxon>
    </lineage>
</organism>
<dbReference type="EMBL" id="CAEZXM010000238">
    <property type="protein sequence ID" value="CAB4700597.1"/>
    <property type="molecule type" value="Genomic_DNA"/>
</dbReference>
<dbReference type="PROSITE" id="PS51257">
    <property type="entry name" value="PROKAR_LIPOPROTEIN"/>
    <property type="match status" value="1"/>
</dbReference>
<gene>
    <name evidence="1" type="ORF">UFOPK2366_01251</name>
</gene>
<evidence type="ECO:0000313" key="1">
    <source>
        <dbReference type="EMBL" id="CAB4700597.1"/>
    </source>
</evidence>
<name>A0A6J6PP62_9ZZZZ</name>
<dbReference type="AlphaFoldDB" id="A0A6J6PP62"/>
<accession>A0A6J6PP62</accession>
<reference evidence="1" key="1">
    <citation type="submission" date="2020-05" db="EMBL/GenBank/DDBJ databases">
        <authorList>
            <person name="Chiriac C."/>
            <person name="Salcher M."/>
            <person name="Ghai R."/>
            <person name="Kavagutti S V."/>
        </authorList>
    </citation>
    <scope>NUCLEOTIDE SEQUENCE</scope>
</reference>
<protein>
    <submittedName>
        <fullName evidence="1">Unannotated protein</fullName>
    </submittedName>
</protein>